<dbReference type="Pfam" id="PF05841">
    <property type="entry name" value="Apc15p"/>
    <property type="match status" value="1"/>
</dbReference>
<dbReference type="RefSeq" id="XP_033532601.1">
    <property type="nucleotide sequence ID" value="XM_033678179.1"/>
</dbReference>
<dbReference type="OrthoDB" id="5320532at2759"/>
<dbReference type="GO" id="GO:0031145">
    <property type="term" value="P:anaphase-promoting complex-dependent catabolic process"/>
    <property type="evidence" value="ECO:0007669"/>
    <property type="project" value="InterPro"/>
</dbReference>
<protein>
    <submittedName>
        <fullName evidence="2 4">Uncharacterized protein</fullName>
    </submittedName>
</protein>
<dbReference type="AlphaFoldDB" id="A0A6G1FZ67"/>
<evidence type="ECO:0000313" key="3">
    <source>
        <dbReference type="Proteomes" id="UP000504638"/>
    </source>
</evidence>
<reference evidence="2 4" key="1">
    <citation type="submission" date="2020-01" db="EMBL/GenBank/DDBJ databases">
        <authorList>
            <consortium name="DOE Joint Genome Institute"/>
            <person name="Haridas S."/>
            <person name="Albert R."/>
            <person name="Binder M."/>
            <person name="Bloem J."/>
            <person name="Labutti K."/>
            <person name="Salamov A."/>
            <person name="Andreopoulos B."/>
            <person name="Baker S.E."/>
            <person name="Barry K."/>
            <person name="Bills G."/>
            <person name="Bluhm B.H."/>
            <person name="Cannon C."/>
            <person name="Castanera R."/>
            <person name="Culley D.E."/>
            <person name="Daum C."/>
            <person name="Ezra D."/>
            <person name="Gonzalez J.B."/>
            <person name="Henrissat B."/>
            <person name="Kuo A."/>
            <person name="Liang C."/>
            <person name="Lipzen A."/>
            <person name="Lutzoni F."/>
            <person name="Magnuson J."/>
            <person name="Mondo S."/>
            <person name="Nolan M."/>
            <person name="Ohm R."/>
            <person name="Pangilinan J."/>
            <person name="Park H.-J."/>
            <person name="Ramirez L."/>
            <person name="Alfaro M."/>
            <person name="Sun H."/>
            <person name="Tritt A."/>
            <person name="Yoshinaga Y."/>
            <person name="Zwiers L.-H."/>
            <person name="Turgeon B.G."/>
            <person name="Goodwin S.B."/>
            <person name="Spatafora J.W."/>
            <person name="Crous P.W."/>
            <person name="Grigoriev I.V."/>
        </authorList>
    </citation>
    <scope>NUCLEOTIDE SEQUENCE</scope>
    <source>
        <strain evidence="2 4">CBS 781.70</strain>
    </source>
</reference>
<feature type="region of interest" description="Disordered" evidence="1">
    <location>
        <begin position="20"/>
        <end position="55"/>
    </location>
</feature>
<feature type="compositionally biased region" description="Polar residues" evidence="1">
    <location>
        <begin position="39"/>
        <end position="50"/>
    </location>
</feature>
<feature type="region of interest" description="Disordered" evidence="1">
    <location>
        <begin position="267"/>
        <end position="292"/>
    </location>
</feature>
<evidence type="ECO:0000313" key="2">
    <source>
        <dbReference type="EMBL" id="KAF1810970.1"/>
    </source>
</evidence>
<organism evidence="2">
    <name type="scientific">Eremomyces bilateralis CBS 781.70</name>
    <dbReference type="NCBI Taxonomy" id="1392243"/>
    <lineage>
        <taxon>Eukaryota</taxon>
        <taxon>Fungi</taxon>
        <taxon>Dikarya</taxon>
        <taxon>Ascomycota</taxon>
        <taxon>Pezizomycotina</taxon>
        <taxon>Dothideomycetes</taxon>
        <taxon>Dothideomycetes incertae sedis</taxon>
        <taxon>Eremomycetales</taxon>
        <taxon>Eremomycetaceae</taxon>
        <taxon>Eremomyces</taxon>
    </lineage>
</organism>
<dbReference type="GeneID" id="54418749"/>
<reference evidence="4" key="3">
    <citation type="submission" date="2025-04" db="UniProtKB">
        <authorList>
            <consortium name="RefSeq"/>
        </authorList>
    </citation>
    <scope>IDENTIFICATION</scope>
    <source>
        <strain evidence="4">CBS 781.70</strain>
    </source>
</reference>
<reference evidence="4" key="2">
    <citation type="submission" date="2020-04" db="EMBL/GenBank/DDBJ databases">
        <authorList>
            <consortium name="NCBI Genome Project"/>
        </authorList>
    </citation>
    <scope>NUCLEOTIDE SEQUENCE</scope>
    <source>
        <strain evidence="4">CBS 781.70</strain>
    </source>
</reference>
<feature type="region of interest" description="Disordered" evidence="1">
    <location>
        <begin position="197"/>
        <end position="236"/>
    </location>
</feature>
<dbReference type="EMBL" id="ML975163">
    <property type="protein sequence ID" value="KAF1810970.1"/>
    <property type="molecule type" value="Genomic_DNA"/>
</dbReference>
<evidence type="ECO:0000256" key="1">
    <source>
        <dbReference type="SAM" id="MobiDB-lite"/>
    </source>
</evidence>
<evidence type="ECO:0000313" key="4">
    <source>
        <dbReference type="RefSeq" id="XP_033532601.1"/>
    </source>
</evidence>
<feature type="compositionally biased region" description="Acidic residues" evidence="1">
    <location>
        <begin position="218"/>
        <end position="229"/>
    </location>
</feature>
<sequence length="292" mass="32104">MLSLPLVIPRDDHVHWYTPRHIQTTAPTGPTTTNPPPTQLSQTDPHTRPTSPRPLAPRSALALLAQDEHTIVQRKLNIRRFGAGWIRPPGIAKTYQATMDEEAERAEQEMLARREEQMAELAAAQDGEGMLGRGEMMEGVEGEEGGENVEGERDLDDEVPEAEEALYDDSEMGGEEYDEEITEGMLGAEEAELVGIAQEERDLDEDIPEAGSYQHTDTEEESSDGEEDVNEGRLLGIGNRMSVGTAGFEEGRSSLLSVSDLLDSSPVAGRSMGTRHSFMNRLRGQGNQRSPH</sequence>
<dbReference type="Proteomes" id="UP000504638">
    <property type="component" value="Unplaced"/>
</dbReference>
<proteinExistence type="predicted"/>
<dbReference type="InterPro" id="IPR008402">
    <property type="entry name" value="APC_su15/mnd2"/>
</dbReference>
<dbReference type="GO" id="GO:0005680">
    <property type="term" value="C:anaphase-promoting complex"/>
    <property type="evidence" value="ECO:0007669"/>
    <property type="project" value="InterPro"/>
</dbReference>
<accession>A0A6G1FZ67</accession>
<name>A0A6G1FZ67_9PEZI</name>
<keyword evidence="3" id="KW-1185">Reference proteome</keyword>
<gene>
    <name evidence="2 4" type="ORF">P152DRAFT_450563</name>
</gene>